<gene>
    <name evidence="2" type="ordered locus">RHE_CH03345</name>
</gene>
<dbReference type="EMBL" id="CP000133">
    <property type="protein sequence ID" value="ABC92108.1"/>
    <property type="molecule type" value="Genomic_DNA"/>
</dbReference>
<feature type="compositionally biased region" description="Basic residues" evidence="1">
    <location>
        <begin position="321"/>
        <end position="331"/>
    </location>
</feature>
<protein>
    <submittedName>
        <fullName evidence="2">Hypothetical conserved membrane protein</fullName>
    </submittedName>
</protein>
<reference evidence="2 3" key="1">
    <citation type="journal article" date="2006" name="Proc. Natl. Acad. Sci. U.S.A.">
        <title>The partitioned Rhizobium etli genome: genetic and metabolic redundancy in seven interacting replicons.</title>
        <authorList>
            <person name="Gonzalez V."/>
            <person name="Santamaria R.I."/>
            <person name="Bustos P."/>
            <person name="Hernandez-Gonzalez I."/>
            <person name="Medrano-Soto A."/>
            <person name="Moreno-Hagelsieb G."/>
            <person name="Janga S.C."/>
            <person name="Ramirez M.A."/>
            <person name="Jimenez-Jacinto V."/>
            <person name="Collado-Vides J."/>
            <person name="Davila G."/>
        </authorList>
    </citation>
    <scope>NUCLEOTIDE SEQUENCE [LARGE SCALE GENOMIC DNA]</scope>
    <source>
        <strain evidence="3">ATCC 51251 / DSM 11541 / JCM 21823 / NBRC 15573 / CFN 42</strain>
    </source>
</reference>
<feature type="region of interest" description="Disordered" evidence="1">
    <location>
        <begin position="321"/>
        <end position="439"/>
    </location>
</feature>
<feature type="compositionally biased region" description="Basic and acidic residues" evidence="1">
    <location>
        <begin position="430"/>
        <end position="439"/>
    </location>
</feature>
<proteinExistence type="predicted"/>
<keyword evidence="3" id="KW-1185">Reference proteome</keyword>
<dbReference type="KEGG" id="ret:RHE_CH03345"/>
<evidence type="ECO:0000313" key="3">
    <source>
        <dbReference type="Proteomes" id="UP000001936"/>
    </source>
</evidence>
<evidence type="ECO:0000313" key="2">
    <source>
        <dbReference type="EMBL" id="ABC92108.1"/>
    </source>
</evidence>
<accession>Q2K4X8</accession>
<dbReference type="AlphaFoldDB" id="Q2K4X8"/>
<sequence length="439" mass="49697">MPLPSSPHCEPTTTTFVIQLFLLPAENRTPAQTRASIKLCFWESDPVVTADWAFYVTNQQPAVYFPWEKADYRSQKTRKNALASHSLYLPRHRDPLLGRQLRRRQTCSRPYQPDDADLSALVPRRRAHRLDIRAATEEGLARGEEKPAAAPLLRRHRLYTLQRHALLGGAIYDGDQRRHRASRHSDADLPVEFLLFPHRHLAGAMSRLRHDATGRGADGRPWPPRHAAAVAAQPRRRADADRHCRLCALHHLPALETDGRLAHADGLPRPRRHAHFASAASLGDRPRRCAVAGPSRLEHHLLYGDLPLIAGADPLYQRRRGYRRQPRRSLHQSRAGVRNTPLCRTDRRKASVLSYGSPDADARRHRNRRKGPAESVRPHRACLTSGLELNQAPASSRRRRVSAGSPGPVRDTSALSRTPAEGACFRQARSPRDFRREYR</sequence>
<dbReference type="Proteomes" id="UP000001936">
    <property type="component" value="Chromosome"/>
</dbReference>
<name>Q2K4X8_RHIEC</name>
<dbReference type="HOGENOM" id="CLU_623845_0_0_5"/>
<organism evidence="2 3">
    <name type="scientific">Rhizobium etli (strain ATCC 51251 / DSM 11541 / JCM 21823 / NBRC 15573 / CFN 42)</name>
    <dbReference type="NCBI Taxonomy" id="347834"/>
    <lineage>
        <taxon>Bacteria</taxon>
        <taxon>Pseudomonadati</taxon>
        <taxon>Pseudomonadota</taxon>
        <taxon>Alphaproteobacteria</taxon>
        <taxon>Hyphomicrobiales</taxon>
        <taxon>Rhizobiaceae</taxon>
        <taxon>Rhizobium/Agrobacterium group</taxon>
        <taxon>Rhizobium</taxon>
    </lineage>
</organism>
<evidence type="ECO:0000256" key="1">
    <source>
        <dbReference type="SAM" id="MobiDB-lite"/>
    </source>
</evidence>